<dbReference type="PROSITE" id="PS51686">
    <property type="entry name" value="SAM_MT_RSMB_NOP"/>
    <property type="match status" value="1"/>
</dbReference>
<dbReference type="GO" id="GO:0001510">
    <property type="term" value="P:RNA methylation"/>
    <property type="evidence" value="ECO:0007669"/>
    <property type="project" value="InterPro"/>
</dbReference>
<dbReference type="PANTHER" id="PTHR22807:SF30">
    <property type="entry name" value="28S RRNA (CYTOSINE(4447)-C(5))-METHYLTRANSFERASE-RELATED"/>
    <property type="match status" value="1"/>
</dbReference>
<dbReference type="Pfam" id="PF01189">
    <property type="entry name" value="Methyltr_RsmB-F"/>
    <property type="match status" value="1"/>
</dbReference>
<dbReference type="InterPro" id="IPR011023">
    <property type="entry name" value="Nop2p"/>
</dbReference>
<protein>
    <submittedName>
        <fullName evidence="9">Ribosomal RNA small subunit methyltransferase F</fullName>
        <ecNumber evidence="9">2.1.1.-</ecNumber>
    </submittedName>
</protein>
<dbReference type="InterPro" id="IPR001678">
    <property type="entry name" value="MeTrfase_RsmB-F_NOP2_dom"/>
</dbReference>
<feature type="binding site" evidence="7">
    <location>
        <position position="136"/>
    </location>
    <ligand>
        <name>S-adenosyl-L-methionine</name>
        <dbReference type="ChEBI" id="CHEBI:59789"/>
    </ligand>
</feature>
<feature type="binding site" evidence="7">
    <location>
        <position position="163"/>
    </location>
    <ligand>
        <name>S-adenosyl-L-methionine</name>
        <dbReference type="ChEBI" id="CHEBI:59789"/>
    </ligand>
</feature>
<name>A0A916K1G0_9BACL</name>
<evidence type="ECO:0000256" key="7">
    <source>
        <dbReference type="PROSITE-ProRule" id="PRU01023"/>
    </source>
</evidence>
<dbReference type="GO" id="GO:0008757">
    <property type="term" value="F:S-adenosylmethionine-dependent methyltransferase activity"/>
    <property type="evidence" value="ECO:0007669"/>
    <property type="project" value="InterPro"/>
</dbReference>
<feature type="domain" description="SAM-dependent MTase RsmB/NOP-type" evidence="8">
    <location>
        <begin position="20"/>
        <end position="310"/>
    </location>
</feature>
<evidence type="ECO:0000256" key="6">
    <source>
        <dbReference type="ARBA" id="ARBA00022884"/>
    </source>
</evidence>
<dbReference type="GO" id="GO:0008173">
    <property type="term" value="F:RNA methyltransferase activity"/>
    <property type="evidence" value="ECO:0007669"/>
    <property type="project" value="InterPro"/>
</dbReference>
<evidence type="ECO:0000256" key="4">
    <source>
        <dbReference type="ARBA" id="ARBA00022679"/>
    </source>
</evidence>
<evidence type="ECO:0000256" key="2">
    <source>
        <dbReference type="ARBA" id="ARBA00022490"/>
    </source>
</evidence>
<dbReference type="Pfam" id="PF17126">
    <property type="entry name" value="RsmF_methylt_CI"/>
    <property type="match status" value="1"/>
</dbReference>
<dbReference type="GO" id="GO:0003723">
    <property type="term" value="F:RNA binding"/>
    <property type="evidence" value="ECO:0007669"/>
    <property type="project" value="UniProtKB-UniRule"/>
</dbReference>
<dbReference type="InterPro" id="IPR049560">
    <property type="entry name" value="MeTrfase_RsmB-F_NOP2_cat"/>
</dbReference>
<comment type="similarity">
    <text evidence="1 7">Belongs to the class I-like SAM-binding methyltransferase superfamily. RsmB/NOP family.</text>
</comment>
<dbReference type="InterPro" id="IPR031340">
    <property type="entry name" value="RsmF_methylt_CI"/>
</dbReference>
<keyword evidence="6 7" id="KW-0694">RNA-binding</keyword>
<dbReference type="EMBL" id="CAJVAS010000010">
    <property type="protein sequence ID" value="CAG7624793.1"/>
    <property type="molecule type" value="Genomic_DNA"/>
</dbReference>
<feature type="active site" description="Nucleophile" evidence="7">
    <location>
        <position position="234"/>
    </location>
</feature>
<dbReference type="CDD" id="cd02440">
    <property type="entry name" value="AdoMet_MTases"/>
    <property type="match status" value="1"/>
</dbReference>
<feature type="binding site" evidence="7">
    <location>
        <begin position="112"/>
        <end position="118"/>
    </location>
    <ligand>
        <name>S-adenosyl-L-methionine</name>
        <dbReference type="ChEBI" id="CHEBI:59789"/>
    </ligand>
</feature>
<keyword evidence="4 7" id="KW-0808">Transferase</keyword>
<dbReference type="Pfam" id="PF17125">
    <property type="entry name" value="Methyltr_RsmF_N"/>
    <property type="match status" value="1"/>
</dbReference>
<dbReference type="RefSeq" id="WP_218092441.1">
    <property type="nucleotide sequence ID" value="NZ_CAJVAS010000010.1"/>
</dbReference>
<evidence type="ECO:0000256" key="5">
    <source>
        <dbReference type="ARBA" id="ARBA00022691"/>
    </source>
</evidence>
<gene>
    <name evidence="9" type="primary">rsmF_2</name>
    <name evidence="9" type="ORF">PAESOLCIP111_02660</name>
</gene>
<evidence type="ECO:0000313" key="10">
    <source>
        <dbReference type="Proteomes" id="UP000693672"/>
    </source>
</evidence>
<keyword evidence="2" id="KW-0963">Cytoplasm</keyword>
<evidence type="ECO:0000259" key="8">
    <source>
        <dbReference type="PROSITE" id="PS51686"/>
    </source>
</evidence>
<dbReference type="InterPro" id="IPR023267">
    <property type="entry name" value="RCMT"/>
</dbReference>
<reference evidence="9" key="1">
    <citation type="submission" date="2021-06" db="EMBL/GenBank/DDBJ databases">
        <authorList>
            <person name="Criscuolo A."/>
        </authorList>
    </citation>
    <scope>NUCLEOTIDE SEQUENCE</scope>
    <source>
        <strain evidence="9">CIP111600</strain>
    </source>
</reference>
<dbReference type="Pfam" id="PF13636">
    <property type="entry name" value="Methyltranf_PUA"/>
    <property type="match status" value="1"/>
</dbReference>
<feature type="binding site" evidence="7">
    <location>
        <position position="181"/>
    </location>
    <ligand>
        <name>S-adenosyl-L-methionine</name>
        <dbReference type="ChEBI" id="CHEBI:59789"/>
    </ligand>
</feature>
<keyword evidence="10" id="KW-1185">Reference proteome</keyword>
<dbReference type="CDD" id="cd21147">
    <property type="entry name" value="RsmF_methylt_CTD1"/>
    <property type="match status" value="1"/>
</dbReference>
<keyword evidence="5 7" id="KW-0949">S-adenosyl-L-methionine</keyword>
<comment type="caution">
    <text evidence="9">The sequence shown here is derived from an EMBL/GenBank/DDBJ whole genome shotgun (WGS) entry which is preliminary data.</text>
</comment>
<dbReference type="PROSITE" id="PS01153">
    <property type="entry name" value="NOL1_NOP2_SUN"/>
    <property type="match status" value="1"/>
</dbReference>
<dbReference type="NCBIfam" id="TIGR00446">
    <property type="entry name" value="nop2p"/>
    <property type="match status" value="1"/>
</dbReference>
<dbReference type="InterPro" id="IPR018314">
    <property type="entry name" value="RsmB/NOL1/NOP2-like_CS"/>
</dbReference>
<dbReference type="Proteomes" id="UP000693672">
    <property type="component" value="Unassembled WGS sequence"/>
</dbReference>
<dbReference type="AlphaFoldDB" id="A0A916K1G0"/>
<evidence type="ECO:0000256" key="3">
    <source>
        <dbReference type="ARBA" id="ARBA00022603"/>
    </source>
</evidence>
<dbReference type="InterPro" id="IPR027391">
    <property type="entry name" value="Nol1_Nop2_Fmu_2"/>
</dbReference>
<sequence>MTGPAAPAAFLERMRSLLGAEYSAFLASYEEDRLYGLRANTLKVSASRLLELTELKLDPVPWAETGFYYGEAARPGKHPHYHAGLYYIQEPSAMAPAELLGVEPGDYVLDLCAAPGGKTTQLAAKLQGTGLIVANDVHPDRVKALVKNMELCGVTNAVVLNEDPERMIRTFAGYFDKILVDAPCSGEGMFRKEEDMAKAWQPDWVNKYADMQRTLLRQAGQMLRPGGRLVYSTCTFSPEENEAIIAEFLDAHPAFEVVPAVTGHGGFAPGRPDWLPEGRYARAGEVAGTARLWPHRLRGEGHFVAVLRHRGEAGVRQAVAHAAAASAPARAPRSGSAARAGRAAAAVADPREALARFAREHLAAALPAAVELRGEHVYAAPAGLPPLDGIRVIRPGWYLGGAAKQRFVPSHALAMGLRAEDALRRIMLTAHDSRAVRYLKGETLELAPEELHAAHESVERKGYCLVCVDGHPVGWGKWQDGLLKNEYPPGWRWT</sequence>
<dbReference type="PANTHER" id="PTHR22807">
    <property type="entry name" value="NOP2 YEAST -RELATED NOL1/NOP2/FMU SUN DOMAIN-CONTAINING"/>
    <property type="match status" value="1"/>
</dbReference>
<evidence type="ECO:0000256" key="1">
    <source>
        <dbReference type="ARBA" id="ARBA00007494"/>
    </source>
</evidence>
<dbReference type="GO" id="GO:0006396">
    <property type="term" value="P:RNA processing"/>
    <property type="evidence" value="ECO:0007669"/>
    <property type="project" value="InterPro"/>
</dbReference>
<dbReference type="InterPro" id="IPR031341">
    <property type="entry name" value="Methyltr_RsmF_N"/>
</dbReference>
<organism evidence="9 10">
    <name type="scientific">Paenibacillus solanacearum</name>
    <dbReference type="NCBI Taxonomy" id="2048548"/>
    <lineage>
        <taxon>Bacteria</taxon>
        <taxon>Bacillati</taxon>
        <taxon>Bacillota</taxon>
        <taxon>Bacilli</taxon>
        <taxon>Bacillales</taxon>
        <taxon>Paenibacillaceae</taxon>
        <taxon>Paenibacillus</taxon>
    </lineage>
</organism>
<accession>A0A916K1G0</accession>
<evidence type="ECO:0000313" key="9">
    <source>
        <dbReference type="EMBL" id="CAG7624793.1"/>
    </source>
</evidence>
<keyword evidence="3 7" id="KW-0489">Methyltransferase</keyword>
<proteinExistence type="inferred from homology"/>
<dbReference type="EC" id="2.1.1.-" evidence="9"/>